<dbReference type="Proteomes" id="UP001233999">
    <property type="component" value="Unassembled WGS sequence"/>
</dbReference>
<feature type="signal peptide" evidence="1">
    <location>
        <begin position="1"/>
        <end position="19"/>
    </location>
</feature>
<evidence type="ECO:0000313" key="3">
    <source>
        <dbReference type="Proteomes" id="UP001233999"/>
    </source>
</evidence>
<evidence type="ECO:0000256" key="1">
    <source>
        <dbReference type="SAM" id="SignalP"/>
    </source>
</evidence>
<proteinExistence type="predicted"/>
<name>A0AAD8AHM5_DIPPU</name>
<feature type="chain" id="PRO_5042223476" description="Secreted protein" evidence="1">
    <location>
        <begin position="20"/>
        <end position="97"/>
    </location>
</feature>
<sequence>MAHLVSWCLVAALCVVVSAAVPYPYQLIPVVGDQLVEESAFVPRAVLPAADLQTAATGHGHYGRVQIKVYRGPTTHGHHEHFAPHGFWVKQPADDHH</sequence>
<reference evidence="2" key="1">
    <citation type="journal article" date="2023" name="IScience">
        <title>Live-bearing cockroach genome reveals convergent evolutionary mechanisms linked to viviparity in insects and beyond.</title>
        <authorList>
            <person name="Fouks B."/>
            <person name="Harrison M.C."/>
            <person name="Mikhailova A.A."/>
            <person name="Marchal E."/>
            <person name="English S."/>
            <person name="Carruthers M."/>
            <person name="Jennings E.C."/>
            <person name="Chiamaka E.L."/>
            <person name="Frigard R.A."/>
            <person name="Pippel M."/>
            <person name="Attardo G.M."/>
            <person name="Benoit J.B."/>
            <person name="Bornberg-Bauer E."/>
            <person name="Tobe S.S."/>
        </authorList>
    </citation>
    <scope>NUCLEOTIDE SEQUENCE</scope>
    <source>
        <strain evidence="2">Stay&amp;Tobe</strain>
    </source>
</reference>
<dbReference type="EMBL" id="JASPKZ010000817">
    <property type="protein sequence ID" value="KAJ9599328.1"/>
    <property type="molecule type" value="Genomic_DNA"/>
</dbReference>
<accession>A0AAD8AHM5</accession>
<protein>
    <recommendedName>
        <fullName evidence="4">Secreted protein</fullName>
    </recommendedName>
</protein>
<keyword evidence="3" id="KW-1185">Reference proteome</keyword>
<evidence type="ECO:0008006" key="4">
    <source>
        <dbReference type="Google" id="ProtNLM"/>
    </source>
</evidence>
<evidence type="ECO:0000313" key="2">
    <source>
        <dbReference type="EMBL" id="KAJ9599328.1"/>
    </source>
</evidence>
<reference evidence="2" key="2">
    <citation type="submission" date="2023-05" db="EMBL/GenBank/DDBJ databases">
        <authorList>
            <person name="Fouks B."/>
        </authorList>
    </citation>
    <scope>NUCLEOTIDE SEQUENCE</scope>
    <source>
        <strain evidence="2">Stay&amp;Tobe</strain>
        <tissue evidence="2">Testes</tissue>
    </source>
</reference>
<gene>
    <name evidence="2" type="ORF">L9F63_010195</name>
</gene>
<comment type="caution">
    <text evidence="2">The sequence shown here is derived from an EMBL/GenBank/DDBJ whole genome shotgun (WGS) entry which is preliminary data.</text>
</comment>
<organism evidence="2 3">
    <name type="scientific">Diploptera punctata</name>
    <name type="common">Pacific beetle cockroach</name>
    <dbReference type="NCBI Taxonomy" id="6984"/>
    <lineage>
        <taxon>Eukaryota</taxon>
        <taxon>Metazoa</taxon>
        <taxon>Ecdysozoa</taxon>
        <taxon>Arthropoda</taxon>
        <taxon>Hexapoda</taxon>
        <taxon>Insecta</taxon>
        <taxon>Pterygota</taxon>
        <taxon>Neoptera</taxon>
        <taxon>Polyneoptera</taxon>
        <taxon>Dictyoptera</taxon>
        <taxon>Blattodea</taxon>
        <taxon>Blaberoidea</taxon>
        <taxon>Blaberidae</taxon>
        <taxon>Diplopterinae</taxon>
        <taxon>Diploptera</taxon>
    </lineage>
</organism>
<dbReference type="AlphaFoldDB" id="A0AAD8AHM5"/>
<keyword evidence="1" id="KW-0732">Signal</keyword>